<evidence type="ECO:0000313" key="1">
    <source>
        <dbReference type="EMBL" id="KAK8202060.1"/>
    </source>
</evidence>
<sequence>MASKSIPTIGTLATGISYLGMPFTNAICMRWPQHQRLLCITGFAICVVSLIAASFATATWQLLLSQGALYGAGWVICYTPFLFMLNEWFVEKRGLAYGILFAASGVSGLIIPLAVGAIMDRFGFRTALRVFAVATLIIGGPGLFMIKPRTAYARSPGQGNEKLGHSTEVMAVLKSTHFLIFAAAIFLQGLGFFLPNVFLPSFASDLGLPSSAGSALLASISISQVVGQIGLGHVSDKMNPYIPTSFASCVSGLAVLFLWAPAKGMVKLVPFALLWGLFSASYSVLYTRVCSSLVEDADVSMTVYGIFSFERGVANILEGPISAFLLGDEVDVDTYALGKYQGVAWFTGVCMLLSSFAVVGMLQAIHRR</sequence>
<dbReference type="EMBL" id="JAMKPW020000033">
    <property type="protein sequence ID" value="KAK8202060.1"/>
    <property type="molecule type" value="Genomic_DNA"/>
</dbReference>
<protein>
    <submittedName>
        <fullName evidence="1">Uncharacterized protein</fullName>
    </submittedName>
</protein>
<proteinExistence type="predicted"/>
<dbReference type="Proteomes" id="UP001320706">
    <property type="component" value="Unassembled WGS sequence"/>
</dbReference>
<reference evidence="1" key="1">
    <citation type="submission" date="2024-02" db="EMBL/GenBank/DDBJ databases">
        <title>Metagenome Assembled Genome of Zalaria obscura JY119.</title>
        <authorList>
            <person name="Vighnesh L."/>
            <person name="Jagadeeshwari U."/>
            <person name="Venkata Ramana C."/>
            <person name="Sasikala C."/>
        </authorList>
    </citation>
    <scope>NUCLEOTIDE SEQUENCE</scope>
    <source>
        <strain evidence="1">JY119</strain>
    </source>
</reference>
<keyword evidence="2" id="KW-1185">Reference proteome</keyword>
<comment type="caution">
    <text evidence="1">The sequence shown here is derived from an EMBL/GenBank/DDBJ whole genome shotgun (WGS) entry which is preliminary data.</text>
</comment>
<accession>A0ACC3SBH2</accession>
<organism evidence="1 2">
    <name type="scientific">Zalaria obscura</name>
    <dbReference type="NCBI Taxonomy" id="2024903"/>
    <lineage>
        <taxon>Eukaryota</taxon>
        <taxon>Fungi</taxon>
        <taxon>Dikarya</taxon>
        <taxon>Ascomycota</taxon>
        <taxon>Pezizomycotina</taxon>
        <taxon>Dothideomycetes</taxon>
        <taxon>Dothideomycetidae</taxon>
        <taxon>Dothideales</taxon>
        <taxon>Zalariaceae</taxon>
        <taxon>Zalaria</taxon>
    </lineage>
</organism>
<name>A0ACC3SBH2_9PEZI</name>
<gene>
    <name evidence="1" type="ORF">M8818_005585</name>
</gene>
<evidence type="ECO:0000313" key="2">
    <source>
        <dbReference type="Proteomes" id="UP001320706"/>
    </source>
</evidence>